<feature type="transmembrane region" description="Helical" evidence="1">
    <location>
        <begin position="294"/>
        <end position="312"/>
    </location>
</feature>
<feature type="transmembrane region" description="Helical" evidence="1">
    <location>
        <begin position="112"/>
        <end position="130"/>
    </location>
</feature>
<keyword evidence="1" id="KW-1133">Transmembrane helix</keyword>
<keyword evidence="1" id="KW-0812">Transmembrane</keyword>
<feature type="transmembrane region" description="Helical" evidence="1">
    <location>
        <begin position="228"/>
        <end position="249"/>
    </location>
</feature>
<accession>A0A3R9NVU5</accession>
<comment type="caution">
    <text evidence="2">The sequence shown here is derived from an EMBL/GenBank/DDBJ whole genome shotgun (WGS) entry which is preliminary data.</text>
</comment>
<protein>
    <recommendedName>
        <fullName evidence="4">DUF2157 domain-containing protein</fullName>
    </recommendedName>
</protein>
<feature type="transmembrane region" description="Helical" evidence="1">
    <location>
        <begin position="196"/>
        <end position="216"/>
    </location>
</feature>
<feature type="transmembrane region" description="Helical" evidence="1">
    <location>
        <begin position="318"/>
        <end position="337"/>
    </location>
</feature>
<keyword evidence="1" id="KW-0472">Membrane</keyword>
<feature type="transmembrane region" description="Helical" evidence="1">
    <location>
        <begin position="142"/>
        <end position="164"/>
    </location>
</feature>
<organism evidence="2 3">
    <name type="scientific">Hymenobacter perfusus</name>
    <dbReference type="NCBI Taxonomy" id="1236770"/>
    <lineage>
        <taxon>Bacteria</taxon>
        <taxon>Pseudomonadati</taxon>
        <taxon>Bacteroidota</taxon>
        <taxon>Cytophagia</taxon>
        <taxon>Cytophagales</taxon>
        <taxon>Hymenobacteraceae</taxon>
        <taxon>Hymenobacter</taxon>
    </lineage>
</organism>
<proteinExistence type="predicted"/>
<sequence length="396" mass="43040">MKAYPSAWALQEAMQTAATRWFRRHLLTATQHQALQAAYKPDFYRPGLFSRVGLVLFTCVGVAGAAALLALFGAAARIEDFRLLGWAVALGCLGAQELLIRNTRHYRSGADSALLYISLGVLALLLADWAESLTPPGSRYSAGFGSPYQTLVLLPLWGLLLLATLRYADRLAAAATYLVLLALLANWLLLFPMGRLLLPFALMLAATGVHWLVGRLRQRPDYPYYRSCLLVLEVLTLATFYLAGNYYIVREGNAEISGLYLSEQIPLAPLFYLFTAVIPLAYIAVGLRKPSRLWLLTGLAAAAFSLFTLRYYRSVLPPEIAAVLGGIFLLLLAVWAVRYLRPARHGLTSLADADLPTSFNLESLVVAQTATVPTAPTHGFEFGGGHSGGGGADGAY</sequence>
<feature type="transmembrane region" description="Helical" evidence="1">
    <location>
        <begin position="269"/>
        <end position="287"/>
    </location>
</feature>
<gene>
    <name evidence="2" type="ORF">EI293_14100</name>
</gene>
<name>A0A3R9NVU5_9BACT</name>
<reference evidence="2 3" key="1">
    <citation type="submission" date="2018-12" db="EMBL/GenBank/DDBJ databases">
        <authorList>
            <person name="Feng G."/>
            <person name="Zhu H."/>
        </authorList>
    </citation>
    <scope>NUCLEOTIDE SEQUENCE [LARGE SCALE GENOMIC DNA]</scope>
    <source>
        <strain evidence="2 3">LMG 26000</strain>
    </source>
</reference>
<feature type="transmembrane region" description="Helical" evidence="1">
    <location>
        <begin position="54"/>
        <end position="75"/>
    </location>
</feature>
<evidence type="ECO:0000313" key="3">
    <source>
        <dbReference type="Proteomes" id="UP000270291"/>
    </source>
</evidence>
<dbReference type="AlphaFoldDB" id="A0A3R9NVU5"/>
<dbReference type="Proteomes" id="UP000270291">
    <property type="component" value="Unassembled WGS sequence"/>
</dbReference>
<feature type="transmembrane region" description="Helical" evidence="1">
    <location>
        <begin position="171"/>
        <end position="190"/>
    </location>
</feature>
<evidence type="ECO:0008006" key="4">
    <source>
        <dbReference type="Google" id="ProtNLM"/>
    </source>
</evidence>
<evidence type="ECO:0000256" key="1">
    <source>
        <dbReference type="SAM" id="Phobius"/>
    </source>
</evidence>
<feature type="transmembrane region" description="Helical" evidence="1">
    <location>
        <begin position="81"/>
        <end position="100"/>
    </location>
</feature>
<evidence type="ECO:0000313" key="2">
    <source>
        <dbReference type="EMBL" id="RSK42924.1"/>
    </source>
</evidence>
<keyword evidence="3" id="KW-1185">Reference proteome</keyword>
<dbReference type="EMBL" id="RWIU01000004">
    <property type="protein sequence ID" value="RSK42924.1"/>
    <property type="molecule type" value="Genomic_DNA"/>
</dbReference>